<name>A0A2M8LP03_9ACTN</name>
<comment type="caution">
    <text evidence="1">The sequence shown here is derived from an EMBL/GenBank/DDBJ whole genome shotgun (WGS) entry which is preliminary data.</text>
</comment>
<sequence length="169" mass="17859">MDHHRHCPAGRVRRGVPDNLLEPTGRLSNVLAAWARGGPAEVPAGIGFDVLRMPAGLARPALARMRAYGTRTGPVVFGPSGAEFLVRVHSAGGWREPDAALLPRGELVLLPPPEAGPDRPVGERAWLVRPVHHCAGMASGWGVAWGGELSEPYREAHAARAETAADPAS</sequence>
<evidence type="ECO:0000313" key="2">
    <source>
        <dbReference type="Proteomes" id="UP000230407"/>
    </source>
</evidence>
<proteinExistence type="predicted"/>
<dbReference type="EMBL" id="PGGW01000071">
    <property type="protein sequence ID" value="PJE93689.1"/>
    <property type="molecule type" value="Genomic_DNA"/>
</dbReference>
<organism evidence="1 2">
    <name type="scientific">Streptomyces carminius</name>
    <dbReference type="NCBI Taxonomy" id="2665496"/>
    <lineage>
        <taxon>Bacteria</taxon>
        <taxon>Bacillati</taxon>
        <taxon>Actinomycetota</taxon>
        <taxon>Actinomycetes</taxon>
        <taxon>Kitasatosporales</taxon>
        <taxon>Streptomycetaceae</taxon>
        <taxon>Streptomyces</taxon>
    </lineage>
</organism>
<keyword evidence="2" id="KW-1185">Reference proteome</keyword>
<protein>
    <recommendedName>
        <fullName evidence="3">DNA primase/polymerase bifunctional N-terminal domain-containing protein</fullName>
    </recommendedName>
</protein>
<dbReference type="AlphaFoldDB" id="A0A2M8LP03"/>
<reference evidence="1 2" key="1">
    <citation type="submission" date="2017-11" db="EMBL/GenBank/DDBJ databases">
        <title>Streptomyces carmine sp. nov., a novel actinomycete isolated from Sophora alopecuroides in Xinjiang, China.</title>
        <authorList>
            <person name="Wang Y."/>
            <person name="Luo X."/>
            <person name="Wan C."/>
            <person name="Zhang L."/>
        </authorList>
    </citation>
    <scope>NUCLEOTIDE SEQUENCE [LARGE SCALE GENOMIC DNA]</scope>
    <source>
        <strain evidence="1 2">TRM SA0054</strain>
    </source>
</reference>
<gene>
    <name evidence="1" type="ORF">CUT44_31155</name>
</gene>
<dbReference type="Proteomes" id="UP000230407">
    <property type="component" value="Unassembled WGS sequence"/>
</dbReference>
<evidence type="ECO:0008006" key="3">
    <source>
        <dbReference type="Google" id="ProtNLM"/>
    </source>
</evidence>
<evidence type="ECO:0000313" key="1">
    <source>
        <dbReference type="EMBL" id="PJE93689.1"/>
    </source>
</evidence>
<dbReference type="RefSeq" id="WP_100205360.1">
    <property type="nucleotide sequence ID" value="NZ_PGGW01000071.1"/>
</dbReference>
<accession>A0A2M8LP03</accession>